<name>A0A8J2N616_9PLEO</name>
<dbReference type="RefSeq" id="XP_043168744.1">
    <property type="nucleotide sequence ID" value="XM_043312809.1"/>
</dbReference>
<accession>A0A8J2N616</accession>
<evidence type="ECO:0000313" key="3">
    <source>
        <dbReference type="Proteomes" id="UP000676310"/>
    </source>
</evidence>
<organism evidence="2 3">
    <name type="scientific">Alternaria atra</name>
    <dbReference type="NCBI Taxonomy" id="119953"/>
    <lineage>
        <taxon>Eukaryota</taxon>
        <taxon>Fungi</taxon>
        <taxon>Dikarya</taxon>
        <taxon>Ascomycota</taxon>
        <taxon>Pezizomycotina</taxon>
        <taxon>Dothideomycetes</taxon>
        <taxon>Pleosporomycetidae</taxon>
        <taxon>Pleosporales</taxon>
        <taxon>Pleosporineae</taxon>
        <taxon>Pleosporaceae</taxon>
        <taxon>Alternaria</taxon>
        <taxon>Alternaria sect. Ulocladioides</taxon>
    </lineage>
</organism>
<dbReference type="OrthoDB" id="4778343at2759"/>
<evidence type="ECO:0000256" key="1">
    <source>
        <dbReference type="SAM" id="MobiDB-lite"/>
    </source>
</evidence>
<evidence type="ECO:0000313" key="2">
    <source>
        <dbReference type="EMBL" id="CAG5158657.1"/>
    </source>
</evidence>
<comment type="caution">
    <text evidence="2">The sequence shown here is derived from an EMBL/GenBank/DDBJ whole genome shotgun (WGS) entry which is preliminary data.</text>
</comment>
<protein>
    <submittedName>
        <fullName evidence="2">Uncharacterized protein</fullName>
    </submittedName>
</protein>
<feature type="region of interest" description="Disordered" evidence="1">
    <location>
        <begin position="21"/>
        <end position="58"/>
    </location>
</feature>
<dbReference type="Proteomes" id="UP000676310">
    <property type="component" value="Unassembled WGS sequence"/>
</dbReference>
<dbReference type="GeneID" id="67016942"/>
<sequence length="110" mass="12497">MAQQGGTYRPESPWSYHVRVGNKTFGSLPTSKEAARNTEASEPKTDNSPDDEKKLDEEWEVVQVPIVEDKKKVGTGNGSRISSQFQLDLGWGSWRTTVFRWEVNSRTNEH</sequence>
<gene>
    <name evidence="2" type="ORF">ALTATR162_LOCUS5191</name>
</gene>
<keyword evidence="3" id="KW-1185">Reference proteome</keyword>
<reference evidence="2" key="1">
    <citation type="submission" date="2021-05" db="EMBL/GenBank/DDBJ databases">
        <authorList>
            <person name="Stam R."/>
        </authorList>
    </citation>
    <scope>NUCLEOTIDE SEQUENCE</scope>
    <source>
        <strain evidence="2">CS162</strain>
    </source>
</reference>
<dbReference type="AlphaFoldDB" id="A0A8J2N616"/>
<feature type="compositionally biased region" description="Basic and acidic residues" evidence="1">
    <location>
        <begin position="33"/>
        <end position="56"/>
    </location>
</feature>
<proteinExistence type="predicted"/>
<dbReference type="EMBL" id="CAJRGZ010000019">
    <property type="protein sequence ID" value="CAG5158657.1"/>
    <property type="molecule type" value="Genomic_DNA"/>
</dbReference>